<organism evidence="1 2">
    <name type="scientific">Naganishia adeliensis</name>
    <dbReference type="NCBI Taxonomy" id="92952"/>
    <lineage>
        <taxon>Eukaryota</taxon>
        <taxon>Fungi</taxon>
        <taxon>Dikarya</taxon>
        <taxon>Basidiomycota</taxon>
        <taxon>Agaricomycotina</taxon>
        <taxon>Tremellomycetes</taxon>
        <taxon>Filobasidiales</taxon>
        <taxon>Filobasidiaceae</taxon>
        <taxon>Naganishia</taxon>
    </lineage>
</organism>
<gene>
    <name evidence="1" type="ORF">QFC20_001238</name>
</gene>
<sequence>MPVSKQILLASLAALAFSVGIEAYTVSPALTLTQGRNHTCALQPKITSCENTTAVTADTCCTVNSLSLVTQFWSIYTGRESSGQVLPKSAWTAHGVWPDFCDGTYPSYCDLSRQYDPSPSPNKTDNGQFIPDFTGGDISTPILEYFGKYDLLAWMNKYWIAQNQPNYEFWQHEFSKHATCFSSFDTGFNGTNNCYGVTYQEGEDLVDFYETAALHYLKYPTFDWLSAANIVPSNTTTYKLSQIQDALTKASGALPYIGCSGNRTANGRTVISEVWYYGHHVGKVASGTTNELQEVKIEGMVLLLSCSKRILWSRIRLPEGGLAILVVE</sequence>
<name>A0ACC2WUX7_9TREE</name>
<protein>
    <submittedName>
        <fullName evidence="1">Uncharacterized protein</fullName>
    </submittedName>
</protein>
<dbReference type="Proteomes" id="UP001230649">
    <property type="component" value="Unassembled WGS sequence"/>
</dbReference>
<accession>A0ACC2WUX7</accession>
<comment type="caution">
    <text evidence="1">The sequence shown here is derived from an EMBL/GenBank/DDBJ whole genome shotgun (WGS) entry which is preliminary data.</text>
</comment>
<dbReference type="EMBL" id="JASBWS010000007">
    <property type="protein sequence ID" value="KAJ9114867.1"/>
    <property type="molecule type" value="Genomic_DNA"/>
</dbReference>
<evidence type="ECO:0000313" key="2">
    <source>
        <dbReference type="Proteomes" id="UP001230649"/>
    </source>
</evidence>
<proteinExistence type="predicted"/>
<evidence type="ECO:0000313" key="1">
    <source>
        <dbReference type="EMBL" id="KAJ9114867.1"/>
    </source>
</evidence>
<reference evidence="1" key="1">
    <citation type="submission" date="2023-04" db="EMBL/GenBank/DDBJ databases">
        <title>Draft Genome sequencing of Naganishia species isolated from polar environments using Oxford Nanopore Technology.</title>
        <authorList>
            <person name="Leo P."/>
            <person name="Venkateswaran K."/>
        </authorList>
    </citation>
    <scope>NUCLEOTIDE SEQUENCE</scope>
    <source>
        <strain evidence="1">MNA-CCFEE 5262</strain>
    </source>
</reference>
<keyword evidence="2" id="KW-1185">Reference proteome</keyword>